<keyword evidence="1" id="KW-0812">Transmembrane</keyword>
<evidence type="ECO:0000313" key="2">
    <source>
        <dbReference type="EMBL" id="KAK0412333.1"/>
    </source>
</evidence>
<dbReference type="AlphaFoldDB" id="A0AA39HWQ0"/>
<evidence type="ECO:0000256" key="1">
    <source>
        <dbReference type="SAM" id="Phobius"/>
    </source>
</evidence>
<dbReference type="Proteomes" id="UP001175271">
    <property type="component" value="Unassembled WGS sequence"/>
</dbReference>
<proteinExistence type="predicted"/>
<reference evidence="2" key="1">
    <citation type="submission" date="2023-06" db="EMBL/GenBank/DDBJ databases">
        <title>Genomic analysis of the entomopathogenic nematode Steinernema hermaphroditum.</title>
        <authorList>
            <person name="Schwarz E.M."/>
            <person name="Heppert J.K."/>
            <person name="Baniya A."/>
            <person name="Schwartz H.T."/>
            <person name="Tan C.-H."/>
            <person name="Antoshechkin I."/>
            <person name="Sternberg P.W."/>
            <person name="Goodrich-Blair H."/>
            <person name="Dillman A.R."/>
        </authorList>
    </citation>
    <scope>NUCLEOTIDE SEQUENCE</scope>
    <source>
        <strain evidence="2">PS9179</strain>
        <tissue evidence="2">Whole animal</tissue>
    </source>
</reference>
<feature type="transmembrane region" description="Helical" evidence="1">
    <location>
        <begin position="163"/>
        <end position="190"/>
    </location>
</feature>
<protein>
    <submittedName>
        <fullName evidence="2">Uncharacterized protein</fullName>
    </submittedName>
</protein>
<sequence length="275" mass="31754">MFWIPDQVTYAFQSLNIFIQYPSLLLNLIVFVVSFKVPPSIPRTFCLNLTVPCLLCSIYILFAHHSNAMYNELTQTGNPTYLFVMNTLDALLYQAALKSYETQATFSIFLAYMSLTRPFFHQQLISVVFIGFLLTHVVSWSIAIEMAMEGHWHYLTPYSEGLLYVHTVIRLTTEGLIYMTMLVLYVMTFVRLISFYRKTHGIPSNQSPRWRLLLSLLLYCTPPNLFLVVGIPTPLCDVSYSAACLQRLPKSRMLISVMDFEEDRKNELEDCNCES</sequence>
<feature type="transmembrane region" description="Helical" evidence="1">
    <location>
        <begin position="12"/>
        <end position="33"/>
    </location>
</feature>
<keyword evidence="3" id="KW-1185">Reference proteome</keyword>
<feature type="transmembrane region" description="Helical" evidence="1">
    <location>
        <begin position="45"/>
        <end position="62"/>
    </location>
</feature>
<feature type="transmembrane region" description="Helical" evidence="1">
    <location>
        <begin position="91"/>
        <end position="112"/>
    </location>
</feature>
<keyword evidence="1" id="KW-1133">Transmembrane helix</keyword>
<organism evidence="2 3">
    <name type="scientific">Steinernema hermaphroditum</name>
    <dbReference type="NCBI Taxonomy" id="289476"/>
    <lineage>
        <taxon>Eukaryota</taxon>
        <taxon>Metazoa</taxon>
        <taxon>Ecdysozoa</taxon>
        <taxon>Nematoda</taxon>
        <taxon>Chromadorea</taxon>
        <taxon>Rhabditida</taxon>
        <taxon>Tylenchina</taxon>
        <taxon>Panagrolaimomorpha</taxon>
        <taxon>Strongyloidoidea</taxon>
        <taxon>Steinernematidae</taxon>
        <taxon>Steinernema</taxon>
    </lineage>
</organism>
<dbReference type="EMBL" id="JAUCMV010000003">
    <property type="protein sequence ID" value="KAK0412333.1"/>
    <property type="molecule type" value="Genomic_DNA"/>
</dbReference>
<keyword evidence="1" id="KW-0472">Membrane</keyword>
<feature type="transmembrane region" description="Helical" evidence="1">
    <location>
        <begin position="210"/>
        <end position="231"/>
    </location>
</feature>
<gene>
    <name evidence="2" type="ORF">QR680_006151</name>
</gene>
<feature type="transmembrane region" description="Helical" evidence="1">
    <location>
        <begin position="124"/>
        <end position="143"/>
    </location>
</feature>
<name>A0AA39HWQ0_9BILA</name>
<evidence type="ECO:0000313" key="3">
    <source>
        <dbReference type="Proteomes" id="UP001175271"/>
    </source>
</evidence>
<comment type="caution">
    <text evidence="2">The sequence shown here is derived from an EMBL/GenBank/DDBJ whole genome shotgun (WGS) entry which is preliminary data.</text>
</comment>
<accession>A0AA39HWQ0</accession>